<sequence length="218" mass="23753">MLLESERYVLDCMDSEDSGVASMLLELSVIVFDVTTIVDEFGLEYILSEVVGTTLESGKMDWDVGVVDVLPATCGVELDVVATRNEVALATVLSGGDSEVKVLDLEMTLEVNWRMEDEILNSSLEELIVEVIKLLVEVIRKLSEAVAPLLDVVTMVVEDRSSRPLDNVLVATAEVEPAKVDNDRFVLPSDAVDGVVLIWLPEYAELGVLPMEDTGAVP</sequence>
<organism evidence="1 2">
    <name type="scientific">Cytospora leucostoma</name>
    <dbReference type="NCBI Taxonomy" id="1230097"/>
    <lineage>
        <taxon>Eukaryota</taxon>
        <taxon>Fungi</taxon>
        <taxon>Dikarya</taxon>
        <taxon>Ascomycota</taxon>
        <taxon>Pezizomycotina</taxon>
        <taxon>Sordariomycetes</taxon>
        <taxon>Sordariomycetidae</taxon>
        <taxon>Diaporthales</taxon>
        <taxon>Cytosporaceae</taxon>
        <taxon>Cytospora</taxon>
    </lineage>
</organism>
<dbReference type="EMBL" id="LKEB01000049">
    <property type="protein sequence ID" value="ROW03596.1"/>
    <property type="molecule type" value="Genomic_DNA"/>
</dbReference>
<protein>
    <submittedName>
        <fullName evidence="1">Uncharacterized protein</fullName>
    </submittedName>
</protein>
<dbReference type="Proteomes" id="UP000285146">
    <property type="component" value="Unassembled WGS sequence"/>
</dbReference>
<evidence type="ECO:0000313" key="2">
    <source>
        <dbReference type="Proteomes" id="UP000285146"/>
    </source>
</evidence>
<keyword evidence="2" id="KW-1185">Reference proteome</keyword>
<dbReference type="InParanoid" id="A0A423WJI9"/>
<reference evidence="1 2" key="1">
    <citation type="submission" date="2015-09" db="EMBL/GenBank/DDBJ databases">
        <title>Host preference determinants of Valsa canker pathogens revealed by comparative genomics.</title>
        <authorList>
            <person name="Yin Z."/>
            <person name="Huang L."/>
        </authorList>
    </citation>
    <scope>NUCLEOTIDE SEQUENCE [LARGE SCALE GENOMIC DNA]</scope>
    <source>
        <strain evidence="1 2">SXYLt</strain>
    </source>
</reference>
<name>A0A423WJI9_9PEZI</name>
<gene>
    <name evidence="1" type="ORF">VPNG_07176</name>
</gene>
<evidence type="ECO:0000313" key="1">
    <source>
        <dbReference type="EMBL" id="ROW03596.1"/>
    </source>
</evidence>
<proteinExistence type="predicted"/>
<accession>A0A423WJI9</accession>
<comment type="caution">
    <text evidence="1">The sequence shown here is derived from an EMBL/GenBank/DDBJ whole genome shotgun (WGS) entry which is preliminary data.</text>
</comment>
<dbReference type="AlphaFoldDB" id="A0A423WJI9"/>